<dbReference type="InterPro" id="IPR037171">
    <property type="entry name" value="NagB/RpiA_transferase-like"/>
</dbReference>
<geneLocation type="plasmid" evidence="5 6">
    <name>pPP3</name>
</geneLocation>
<dbReference type="InterPro" id="IPR038460">
    <property type="entry name" value="AcetylCoA_hyd_C_sf"/>
</dbReference>
<gene>
    <name evidence="5" type="primary">cat2</name>
    <name evidence="5" type="ORF">PEPS_38980</name>
</gene>
<dbReference type="PANTHER" id="PTHR21432">
    <property type="entry name" value="ACETYL-COA HYDROLASE-RELATED"/>
    <property type="match status" value="1"/>
</dbReference>
<keyword evidence="5" id="KW-0614">Plasmid</keyword>
<dbReference type="RefSeq" id="WP_338399042.1">
    <property type="nucleotide sequence ID" value="NZ_AP025295.1"/>
</dbReference>
<dbReference type="Gene3D" id="3.40.1080.10">
    <property type="entry name" value="Glutaconate Coenzyme A-transferase"/>
    <property type="match status" value="1"/>
</dbReference>
<feature type="domain" description="Acetyl-CoA hydrolase/transferase N-terminal" evidence="3">
    <location>
        <begin position="5"/>
        <end position="169"/>
    </location>
</feature>
<organism evidence="5 6">
    <name type="scientific">Persicobacter psychrovividus</name>
    <dbReference type="NCBI Taxonomy" id="387638"/>
    <lineage>
        <taxon>Bacteria</taxon>
        <taxon>Pseudomonadati</taxon>
        <taxon>Bacteroidota</taxon>
        <taxon>Cytophagia</taxon>
        <taxon>Cytophagales</taxon>
        <taxon>Persicobacteraceae</taxon>
        <taxon>Persicobacter</taxon>
    </lineage>
</organism>
<evidence type="ECO:0000256" key="2">
    <source>
        <dbReference type="ARBA" id="ARBA00022679"/>
    </source>
</evidence>
<dbReference type="EMBL" id="AP025295">
    <property type="protein sequence ID" value="BDD01618.1"/>
    <property type="molecule type" value="Genomic_DNA"/>
</dbReference>
<keyword evidence="6" id="KW-1185">Reference proteome</keyword>
<keyword evidence="2" id="KW-0808">Transferase</keyword>
<sequence>MANYVQNAAEAVKLIKSNNRVLIQGGAATPQALAKAMTERAEELSNVEVVHIHTEGYADYALPEYSKSFKTSAFFLGGNIRKSVDAGYAQYNPVFLSDIPVLFRNDTLPLDVVLLNVSPPDRHGYCSLGVSVDVVAAGVEKAKVLIAQINPQMPRCMGDGIIHIDRFDACFDIDEPLYELNIPAANETEKRIGNFIAEMIPDGATLQMGIGGIPNAVLDALGNHKNLGVHTEMFSEGLLPLMEKGVINNSQKKIMAGKIVSGFAMGSRKLYNFMDDNPEVWMMDIQFVNDTAVIRQNPAVMAINSALEVDLTGQICADSIGTRMYSGVGGQMDFMRGAALSKGGKAICALPAITGRGVSKIVPTLKEGAGVVTTRAHAQYVATEYGVAELKGRNLAQRAKALIDVSHPDAREELERAAHERFGPSFISFNTPIKAEETTLV</sequence>
<evidence type="ECO:0000256" key="1">
    <source>
        <dbReference type="ARBA" id="ARBA00009632"/>
    </source>
</evidence>
<dbReference type="PANTHER" id="PTHR21432:SF20">
    <property type="entry name" value="ACETYL-COA HYDROLASE"/>
    <property type="match status" value="1"/>
</dbReference>
<dbReference type="SUPFAM" id="SSF100950">
    <property type="entry name" value="NagB/RpiA/CoA transferase-like"/>
    <property type="match status" value="2"/>
</dbReference>
<dbReference type="InterPro" id="IPR003702">
    <property type="entry name" value="ActCoA_hydro_N"/>
</dbReference>
<dbReference type="InterPro" id="IPR026888">
    <property type="entry name" value="AcetylCoA_hyd_C"/>
</dbReference>
<evidence type="ECO:0000313" key="5">
    <source>
        <dbReference type="EMBL" id="BDD01618.1"/>
    </source>
</evidence>
<name>A0ABM7VKV4_9BACT</name>
<comment type="similarity">
    <text evidence="1">Belongs to the acetyl-CoA hydrolase/transferase family.</text>
</comment>
<evidence type="ECO:0000259" key="3">
    <source>
        <dbReference type="Pfam" id="PF02550"/>
    </source>
</evidence>
<dbReference type="Gene3D" id="3.40.1080.20">
    <property type="entry name" value="Acetyl-CoA hydrolase/transferase C-terminal domain"/>
    <property type="match status" value="1"/>
</dbReference>
<protein>
    <submittedName>
        <fullName evidence="5">4-hydroxybutyrate CoA-transferase</fullName>
    </submittedName>
</protein>
<reference evidence="5 6" key="1">
    <citation type="submission" date="2021-12" db="EMBL/GenBank/DDBJ databases">
        <title>Genome sequencing of bacteria with rrn-lacking chromosome and rrn-plasmid.</title>
        <authorList>
            <person name="Anda M."/>
            <person name="Iwasaki W."/>
        </authorList>
    </citation>
    <scope>NUCLEOTIDE SEQUENCE [LARGE SCALE GENOMIC DNA]</scope>
    <source>
        <strain evidence="5 6">NBRC 101262</strain>
        <plasmid evidence="5 6">pPP3</plasmid>
    </source>
</reference>
<dbReference type="InterPro" id="IPR046433">
    <property type="entry name" value="ActCoA_hydro"/>
</dbReference>
<proteinExistence type="inferred from homology"/>
<evidence type="ECO:0000313" key="6">
    <source>
        <dbReference type="Proteomes" id="UP001354989"/>
    </source>
</evidence>
<evidence type="ECO:0000259" key="4">
    <source>
        <dbReference type="Pfam" id="PF13336"/>
    </source>
</evidence>
<dbReference type="Gene3D" id="3.30.750.70">
    <property type="entry name" value="4-hydroxybutyrate coenzyme like domains"/>
    <property type="match status" value="1"/>
</dbReference>
<accession>A0ABM7VKV4</accession>
<feature type="domain" description="Acetyl-CoA hydrolase/transferase C-terminal" evidence="4">
    <location>
        <begin position="266"/>
        <end position="418"/>
    </location>
</feature>
<dbReference type="Pfam" id="PF13336">
    <property type="entry name" value="AcetylCoA_hyd_C"/>
    <property type="match status" value="1"/>
</dbReference>
<dbReference type="Proteomes" id="UP001354989">
    <property type="component" value="Plasmid pPP3"/>
</dbReference>
<dbReference type="Pfam" id="PF02550">
    <property type="entry name" value="AcetylCoA_hydro"/>
    <property type="match status" value="1"/>
</dbReference>